<evidence type="ECO:0000256" key="3">
    <source>
        <dbReference type="ARBA" id="ARBA00007739"/>
    </source>
</evidence>
<keyword evidence="10" id="KW-0573">Peptidoglycan synthesis</keyword>
<evidence type="ECO:0000313" key="20">
    <source>
        <dbReference type="Proteomes" id="UP000622890"/>
    </source>
</evidence>
<keyword evidence="20" id="KW-1185">Reference proteome</keyword>
<dbReference type="GO" id="GO:0008360">
    <property type="term" value="P:regulation of cell shape"/>
    <property type="evidence" value="ECO:0007669"/>
    <property type="project" value="UniProtKB-KW"/>
</dbReference>
<evidence type="ECO:0000256" key="7">
    <source>
        <dbReference type="ARBA" id="ARBA00022679"/>
    </source>
</evidence>
<evidence type="ECO:0000256" key="12">
    <source>
        <dbReference type="ARBA" id="ARBA00023316"/>
    </source>
</evidence>
<keyword evidence="7" id="KW-0808">Transferase</keyword>
<evidence type="ECO:0000256" key="13">
    <source>
        <dbReference type="ARBA" id="ARBA00034000"/>
    </source>
</evidence>
<proteinExistence type="inferred from homology"/>
<evidence type="ECO:0000256" key="2">
    <source>
        <dbReference type="ARBA" id="ARBA00007090"/>
    </source>
</evidence>
<dbReference type="Proteomes" id="UP000622890">
    <property type="component" value="Unassembled WGS sequence"/>
</dbReference>
<evidence type="ECO:0000256" key="11">
    <source>
        <dbReference type="ARBA" id="ARBA00023268"/>
    </source>
</evidence>
<keyword evidence="16" id="KW-1133">Transmembrane helix</keyword>
<dbReference type="SUPFAM" id="SSF56601">
    <property type="entry name" value="beta-lactamase/transpeptidase-like"/>
    <property type="match status" value="1"/>
</dbReference>
<feature type="domain" description="Glycosyl transferase family 51" evidence="18">
    <location>
        <begin position="73"/>
        <end position="246"/>
    </location>
</feature>
<keyword evidence="5" id="KW-0645">Protease</keyword>
<evidence type="ECO:0000256" key="4">
    <source>
        <dbReference type="ARBA" id="ARBA00022645"/>
    </source>
</evidence>
<dbReference type="Gene3D" id="1.10.3810.10">
    <property type="entry name" value="Biosynthetic peptidoglycan transglycosylase-like"/>
    <property type="match status" value="1"/>
</dbReference>
<keyword evidence="8" id="KW-0378">Hydrolase</keyword>
<dbReference type="InterPro" id="IPR001460">
    <property type="entry name" value="PCN-bd_Tpept"/>
</dbReference>
<dbReference type="SUPFAM" id="SSF53955">
    <property type="entry name" value="Lysozyme-like"/>
    <property type="match status" value="1"/>
</dbReference>
<feature type="region of interest" description="Disordered" evidence="15">
    <location>
        <begin position="796"/>
        <end position="846"/>
    </location>
</feature>
<comment type="pathway">
    <text evidence="1">Cell wall biogenesis; peptidoglycan biosynthesis.</text>
</comment>
<comment type="catalytic activity">
    <reaction evidence="14">
        <text>[GlcNAc-(1-&gt;4)-Mur2Ac(oyl-L-Ala-gamma-D-Glu-L-Lys-D-Ala-D-Ala)](n)-di-trans,octa-cis-undecaprenyl diphosphate + beta-D-GlcNAc-(1-&gt;4)-Mur2Ac(oyl-L-Ala-gamma-D-Glu-L-Lys-D-Ala-D-Ala)-di-trans,octa-cis-undecaprenyl diphosphate = [GlcNAc-(1-&gt;4)-Mur2Ac(oyl-L-Ala-gamma-D-Glu-L-Lys-D-Ala-D-Ala)](n+1)-di-trans,octa-cis-undecaprenyl diphosphate + di-trans,octa-cis-undecaprenyl diphosphate + H(+)</text>
        <dbReference type="Rhea" id="RHEA:23708"/>
        <dbReference type="Rhea" id="RHEA-COMP:9602"/>
        <dbReference type="Rhea" id="RHEA-COMP:9603"/>
        <dbReference type="ChEBI" id="CHEBI:15378"/>
        <dbReference type="ChEBI" id="CHEBI:58405"/>
        <dbReference type="ChEBI" id="CHEBI:60033"/>
        <dbReference type="ChEBI" id="CHEBI:78435"/>
        <dbReference type="EC" id="2.4.99.28"/>
    </reaction>
</comment>
<evidence type="ECO:0000256" key="9">
    <source>
        <dbReference type="ARBA" id="ARBA00022960"/>
    </source>
</evidence>
<evidence type="ECO:0000256" key="5">
    <source>
        <dbReference type="ARBA" id="ARBA00022670"/>
    </source>
</evidence>
<dbReference type="InterPro" id="IPR050396">
    <property type="entry name" value="Glycosyltr_51/Transpeptidase"/>
</dbReference>
<dbReference type="Gene3D" id="3.40.710.10">
    <property type="entry name" value="DD-peptidase/beta-lactamase superfamily"/>
    <property type="match status" value="1"/>
</dbReference>
<comment type="similarity">
    <text evidence="2">In the C-terminal section; belongs to the transpeptidase family.</text>
</comment>
<dbReference type="GO" id="GO:0008658">
    <property type="term" value="F:penicillin binding"/>
    <property type="evidence" value="ECO:0007669"/>
    <property type="project" value="InterPro"/>
</dbReference>
<comment type="catalytic activity">
    <reaction evidence="13">
        <text>Preferential cleavage: (Ac)2-L-Lys-D-Ala-|-D-Ala. Also transpeptidation of peptidyl-alanyl moieties that are N-acyl substituents of D-alanine.</text>
        <dbReference type="EC" id="3.4.16.4"/>
    </reaction>
</comment>
<feature type="transmembrane region" description="Helical" evidence="16">
    <location>
        <begin position="12"/>
        <end position="45"/>
    </location>
</feature>
<evidence type="ECO:0000256" key="6">
    <source>
        <dbReference type="ARBA" id="ARBA00022676"/>
    </source>
</evidence>
<organism evidence="19 20">
    <name type="scientific">Noviherbaspirillum pedocola</name>
    <dbReference type="NCBI Taxonomy" id="2801341"/>
    <lineage>
        <taxon>Bacteria</taxon>
        <taxon>Pseudomonadati</taxon>
        <taxon>Pseudomonadota</taxon>
        <taxon>Betaproteobacteria</taxon>
        <taxon>Burkholderiales</taxon>
        <taxon>Oxalobacteraceae</taxon>
        <taxon>Noviherbaspirillum</taxon>
    </lineage>
</organism>
<dbReference type="GO" id="GO:0071555">
    <property type="term" value="P:cell wall organization"/>
    <property type="evidence" value="ECO:0007669"/>
    <property type="project" value="UniProtKB-KW"/>
</dbReference>
<feature type="compositionally biased region" description="Polar residues" evidence="15">
    <location>
        <begin position="810"/>
        <end position="820"/>
    </location>
</feature>
<feature type="domain" description="Penicillin-binding protein transpeptidase" evidence="17">
    <location>
        <begin position="421"/>
        <end position="653"/>
    </location>
</feature>
<name>A0A934W8Y1_9BURK</name>
<evidence type="ECO:0000259" key="18">
    <source>
        <dbReference type="Pfam" id="PF00912"/>
    </source>
</evidence>
<evidence type="ECO:0000256" key="15">
    <source>
        <dbReference type="SAM" id="MobiDB-lite"/>
    </source>
</evidence>
<keyword evidence="12" id="KW-0961">Cell wall biogenesis/degradation</keyword>
<dbReference type="PANTHER" id="PTHR32282:SF33">
    <property type="entry name" value="PEPTIDOGLYCAN GLYCOSYLTRANSFERASE"/>
    <property type="match status" value="1"/>
</dbReference>
<keyword evidence="16" id="KW-0472">Membrane</keyword>
<dbReference type="GO" id="GO:0009002">
    <property type="term" value="F:serine-type D-Ala-D-Ala carboxypeptidase activity"/>
    <property type="evidence" value="ECO:0007669"/>
    <property type="project" value="UniProtKB-EC"/>
</dbReference>
<dbReference type="InterPro" id="IPR023346">
    <property type="entry name" value="Lysozyme-like_dom_sf"/>
</dbReference>
<evidence type="ECO:0000256" key="1">
    <source>
        <dbReference type="ARBA" id="ARBA00004752"/>
    </source>
</evidence>
<dbReference type="RefSeq" id="WP_200593767.1">
    <property type="nucleotide sequence ID" value="NZ_JAEPBG010000007.1"/>
</dbReference>
<reference evidence="19" key="1">
    <citation type="submission" date="2021-01" db="EMBL/GenBank/DDBJ databases">
        <title>Genome sequence of strain Noviherbaspirillum sp. DKR-6.</title>
        <authorList>
            <person name="Chaudhary D.K."/>
        </authorList>
    </citation>
    <scope>NUCLEOTIDE SEQUENCE</scope>
    <source>
        <strain evidence="19">DKR-6</strain>
    </source>
</reference>
<evidence type="ECO:0000256" key="16">
    <source>
        <dbReference type="SAM" id="Phobius"/>
    </source>
</evidence>
<dbReference type="InterPro" id="IPR036950">
    <property type="entry name" value="PBP_transglycosylase"/>
</dbReference>
<keyword evidence="9" id="KW-0133">Cell shape</keyword>
<accession>A0A934W8Y1</accession>
<comment type="similarity">
    <text evidence="3">In the N-terminal section; belongs to the glycosyltransferase 51 family.</text>
</comment>
<evidence type="ECO:0000256" key="8">
    <source>
        <dbReference type="ARBA" id="ARBA00022801"/>
    </source>
</evidence>
<sequence>MENKKPPRRRGWLPAAAGALFHAVKVIAVAGFASALILAVLAWTMIRDMPFTDRLPEVRAIKPSVIRAADGSELAVLRSLQREWVPLSRVSPDVIHALISTEDQRFYQHHGVDFARTVSAVLHTAGGETQGGSTITQQLVRNLYPQEVGRQRTVTRKLKEMVTALRVEERYGKDAILETYLNTVPFLYNVYGIEMAARTYFGKSAAELGPREAATLVGMLKGTHYYNPIVNPARAKTRRNVVLGQMLRHGYLAQGVYQDLCAQELGVRFQRPVDDAGNASHFVEYVRRFASDWAERNGHDLGAEGLVIQTTLDPKLQALAVKSVERQTAVLQAVAGVEWARPTDRPLSEEIGPYLSMASKVEPFRNFWRDNPALEDSFLKETPEFRREAKTSGEAAALRAVRHDKRLLAQVRAAKTRLEAGFVAIDPASSEVKAWVGSRDFATDQYDHVAQAARQPGSTFKPFVYGAALERGFAPERPYTDAAIEIRLPDGKIWRPTDMGGPTGRIMTLRDGLVFSRNSITAQVMRDVGVPDIADLARRAGIRRSRLDPVPSLALGTSPVTLLEMAGAYATIARGGVYREPIVVSRITDRNGTVIAQFDAPPTRVLSEGTDVQLIDMMRDVIRRGTGTLLKKRFATGADVAGKTGTTQNNTDGWFMLMHPQLVVGSWVGFNDARVTMRSAYWGQGGHNALLLAGDFFQAAAKAGLVDVGASFPQLPRQPVIAALPQAGEPDEHPGILITAETPEAGATTVESASGITDEADDVRITTATHGMPAGPRDKPPLNDEQVSQLLAGMGRDPVTGARLAARQAVETNPPQSNRMSGSSGAGSVSSGDAEEVPAATSDEIR</sequence>
<dbReference type="AlphaFoldDB" id="A0A934W8Y1"/>
<dbReference type="PANTHER" id="PTHR32282">
    <property type="entry name" value="BINDING PROTEIN TRANSPEPTIDASE, PUTATIVE-RELATED"/>
    <property type="match status" value="1"/>
</dbReference>
<comment type="caution">
    <text evidence="19">The sequence shown here is derived from an EMBL/GenBank/DDBJ whole genome shotgun (WGS) entry which is preliminary data.</text>
</comment>
<dbReference type="Pfam" id="PF00912">
    <property type="entry name" value="Transgly"/>
    <property type="match status" value="1"/>
</dbReference>
<keyword evidence="6" id="KW-0328">Glycosyltransferase</keyword>
<dbReference type="InterPro" id="IPR001264">
    <property type="entry name" value="Glyco_trans_51"/>
</dbReference>
<dbReference type="GO" id="GO:0008955">
    <property type="term" value="F:peptidoglycan glycosyltransferase activity"/>
    <property type="evidence" value="ECO:0007669"/>
    <property type="project" value="UniProtKB-EC"/>
</dbReference>
<gene>
    <name evidence="19" type="ORF">JJB74_17265</name>
</gene>
<dbReference type="FunFam" id="1.10.3810.10:FF:000001">
    <property type="entry name" value="Penicillin-binding protein 1A"/>
    <property type="match status" value="1"/>
</dbReference>
<feature type="compositionally biased region" description="Low complexity" evidence="15">
    <location>
        <begin position="821"/>
        <end position="832"/>
    </location>
</feature>
<protein>
    <submittedName>
        <fullName evidence="19">Transglycosylase domain-containing protein</fullName>
    </submittedName>
</protein>
<dbReference type="InterPro" id="IPR012338">
    <property type="entry name" value="Beta-lactam/transpept-like"/>
</dbReference>
<dbReference type="GO" id="GO:0006508">
    <property type="term" value="P:proteolysis"/>
    <property type="evidence" value="ECO:0007669"/>
    <property type="project" value="UniProtKB-KW"/>
</dbReference>
<keyword evidence="16" id="KW-0812">Transmembrane</keyword>
<evidence type="ECO:0000256" key="14">
    <source>
        <dbReference type="ARBA" id="ARBA00049902"/>
    </source>
</evidence>
<dbReference type="Pfam" id="PF00905">
    <property type="entry name" value="Transpeptidase"/>
    <property type="match status" value="1"/>
</dbReference>
<dbReference type="GO" id="GO:0009252">
    <property type="term" value="P:peptidoglycan biosynthetic process"/>
    <property type="evidence" value="ECO:0007669"/>
    <property type="project" value="UniProtKB-KW"/>
</dbReference>
<evidence type="ECO:0000259" key="17">
    <source>
        <dbReference type="Pfam" id="PF00905"/>
    </source>
</evidence>
<dbReference type="GO" id="GO:0030288">
    <property type="term" value="C:outer membrane-bounded periplasmic space"/>
    <property type="evidence" value="ECO:0007669"/>
    <property type="project" value="TreeGrafter"/>
</dbReference>
<evidence type="ECO:0000313" key="19">
    <source>
        <dbReference type="EMBL" id="MBK4736374.1"/>
    </source>
</evidence>
<keyword evidence="11" id="KW-0511">Multifunctional enzyme</keyword>
<evidence type="ECO:0000256" key="10">
    <source>
        <dbReference type="ARBA" id="ARBA00022984"/>
    </source>
</evidence>
<keyword evidence="4" id="KW-0121">Carboxypeptidase</keyword>
<dbReference type="EMBL" id="JAEPBG010000007">
    <property type="protein sequence ID" value="MBK4736374.1"/>
    <property type="molecule type" value="Genomic_DNA"/>
</dbReference>